<reference evidence="9 10" key="1">
    <citation type="journal article" date="2019" name="Int. J. Syst. Evol. Microbiol.">
        <title>The Global Catalogue of Microorganisms (GCM) 10K type strain sequencing project: providing services to taxonomists for standard genome sequencing and annotation.</title>
        <authorList>
            <consortium name="The Broad Institute Genomics Platform"/>
            <consortium name="The Broad Institute Genome Sequencing Center for Infectious Disease"/>
            <person name="Wu L."/>
            <person name="Ma J."/>
        </authorList>
    </citation>
    <scope>NUCLEOTIDE SEQUENCE [LARGE SCALE GENOMIC DNA]</scope>
    <source>
        <strain evidence="9 10">JCM 16013</strain>
    </source>
</reference>
<dbReference type="InterPro" id="IPR008926">
    <property type="entry name" value="RNR_R1-su_N"/>
</dbReference>
<evidence type="ECO:0000256" key="4">
    <source>
        <dbReference type="ARBA" id="ARBA00023116"/>
    </source>
</evidence>
<dbReference type="PRINTS" id="PR01183">
    <property type="entry name" value="RIBORDTASEM1"/>
</dbReference>
<evidence type="ECO:0000256" key="2">
    <source>
        <dbReference type="ARBA" id="ARBA00012274"/>
    </source>
</evidence>
<evidence type="ECO:0000256" key="7">
    <source>
        <dbReference type="SAM" id="MobiDB-lite"/>
    </source>
</evidence>
<dbReference type="InterPro" id="IPR013346">
    <property type="entry name" value="NrdE_NrdA_C"/>
</dbReference>
<evidence type="ECO:0000313" key="10">
    <source>
        <dbReference type="Proteomes" id="UP001499854"/>
    </source>
</evidence>
<dbReference type="InterPro" id="IPR039718">
    <property type="entry name" value="Rrm1"/>
</dbReference>
<evidence type="ECO:0000256" key="3">
    <source>
        <dbReference type="ARBA" id="ARBA00023002"/>
    </source>
</evidence>
<evidence type="ECO:0000313" key="9">
    <source>
        <dbReference type="EMBL" id="GAA1965874.1"/>
    </source>
</evidence>
<dbReference type="PANTHER" id="PTHR11573:SF6">
    <property type="entry name" value="RIBONUCLEOSIDE-DIPHOSPHATE REDUCTASE LARGE SUBUNIT"/>
    <property type="match status" value="1"/>
</dbReference>
<feature type="domain" description="Ribonucleotide reductase large subunit" evidence="8">
    <location>
        <begin position="603"/>
        <end position="625"/>
    </location>
</feature>
<dbReference type="PROSITE" id="PS00089">
    <property type="entry name" value="RIBORED_LARGE"/>
    <property type="match status" value="1"/>
</dbReference>
<dbReference type="NCBIfam" id="TIGR02506">
    <property type="entry name" value="NrdE_NrdA"/>
    <property type="match status" value="1"/>
</dbReference>
<comment type="similarity">
    <text evidence="1 6">Belongs to the ribonucleoside diphosphate reductase large chain family.</text>
</comment>
<organism evidence="9 10">
    <name type="scientific">Catenulispora subtropica</name>
    <dbReference type="NCBI Taxonomy" id="450798"/>
    <lineage>
        <taxon>Bacteria</taxon>
        <taxon>Bacillati</taxon>
        <taxon>Actinomycetota</taxon>
        <taxon>Actinomycetes</taxon>
        <taxon>Catenulisporales</taxon>
        <taxon>Catenulisporaceae</taxon>
        <taxon>Catenulispora</taxon>
    </lineage>
</organism>
<dbReference type="RefSeq" id="WP_425558632.1">
    <property type="nucleotide sequence ID" value="NZ_BAAAQM010000011.1"/>
</dbReference>
<dbReference type="Gene3D" id="3.20.70.20">
    <property type="match status" value="1"/>
</dbReference>
<proteinExistence type="inferred from homology"/>
<protein>
    <recommendedName>
        <fullName evidence="2 6">Ribonucleoside-diphosphate reductase</fullName>
        <ecNumber evidence="2 6">1.17.4.1</ecNumber>
    </recommendedName>
</protein>
<dbReference type="InterPro" id="IPR000788">
    <property type="entry name" value="RNR_lg_C"/>
</dbReference>
<name>A0ABN2RA46_9ACTN</name>
<gene>
    <name evidence="9" type="ORF">GCM10009838_24370</name>
</gene>
<dbReference type="SUPFAM" id="SSF51998">
    <property type="entry name" value="PFL-like glycyl radical enzymes"/>
    <property type="match status" value="1"/>
</dbReference>
<dbReference type="Pfam" id="PF00317">
    <property type="entry name" value="Ribonuc_red_lgN"/>
    <property type="match status" value="1"/>
</dbReference>
<evidence type="ECO:0000256" key="1">
    <source>
        <dbReference type="ARBA" id="ARBA00010406"/>
    </source>
</evidence>
<keyword evidence="10" id="KW-1185">Reference proteome</keyword>
<dbReference type="SUPFAM" id="SSF48168">
    <property type="entry name" value="R1 subunit of ribonucleotide reductase, N-terminal domain"/>
    <property type="match status" value="1"/>
</dbReference>
<dbReference type="CDD" id="cd01679">
    <property type="entry name" value="RNR_I"/>
    <property type="match status" value="1"/>
</dbReference>
<dbReference type="Proteomes" id="UP001499854">
    <property type="component" value="Unassembled WGS sequence"/>
</dbReference>
<dbReference type="EMBL" id="BAAAQM010000011">
    <property type="protein sequence ID" value="GAA1965874.1"/>
    <property type="molecule type" value="Genomic_DNA"/>
</dbReference>
<dbReference type="InterPro" id="IPR013509">
    <property type="entry name" value="RNR_lsu_N"/>
</dbReference>
<dbReference type="Pfam" id="PF02867">
    <property type="entry name" value="Ribonuc_red_lgC"/>
    <property type="match status" value="1"/>
</dbReference>
<feature type="region of interest" description="Disordered" evidence="7">
    <location>
        <begin position="1"/>
        <end position="30"/>
    </location>
</feature>
<keyword evidence="4 6" id="KW-0215">Deoxyribonucleotide synthesis</keyword>
<accession>A0ABN2RA46</accession>
<evidence type="ECO:0000256" key="5">
    <source>
        <dbReference type="ARBA" id="ARBA00047754"/>
    </source>
</evidence>
<comment type="caution">
    <text evidence="9">The sequence shown here is derived from an EMBL/GenBank/DDBJ whole genome shotgun (WGS) entry which is preliminary data.</text>
</comment>
<comment type="catalytic activity">
    <reaction evidence="5 6">
        <text>a 2'-deoxyribonucleoside 5'-diphosphate + [thioredoxin]-disulfide + H2O = a ribonucleoside 5'-diphosphate + [thioredoxin]-dithiol</text>
        <dbReference type="Rhea" id="RHEA:23252"/>
        <dbReference type="Rhea" id="RHEA-COMP:10698"/>
        <dbReference type="Rhea" id="RHEA-COMP:10700"/>
        <dbReference type="ChEBI" id="CHEBI:15377"/>
        <dbReference type="ChEBI" id="CHEBI:29950"/>
        <dbReference type="ChEBI" id="CHEBI:50058"/>
        <dbReference type="ChEBI" id="CHEBI:57930"/>
        <dbReference type="ChEBI" id="CHEBI:73316"/>
        <dbReference type="EC" id="1.17.4.1"/>
    </reaction>
</comment>
<comment type="function">
    <text evidence="6">Provides the precursors necessary for DNA synthesis. Catalyzes the biosynthesis of deoxyribonucleotides from the corresponding ribonucleotides.</text>
</comment>
<sequence length="795" mass="86181">MTVTQVGIDVDAGTGSGGAEPATPPPAGTATVSERSLEAAVTRWAAGLPDVDPGRVARKTFAGLPAGAGPAQAAELAVQCAAELIGEEPQYSKLAARLLAAVIADEAAGQGAVAFSAAIAVGHREGLIGDLTAAFVAAEAERFDAAIDGDGDLRFEYFGLRTVYDRYLLRHPVTRRVIETPQHFLLRVAAGLSEQAEEAIGFYRLMSSLAYLPSSPTLFNSGTRHTQMSSCYLVDSPRDELDSIYARYHQVARLSKFAGGIGIAFSRVRGRGALIRSTNGRSNGIVPFLRTLDSSVAAVNQGGRRKGAACVYLEPWHPDIEEFLQLRDNTGEDARRTHNLNLANWIPDEFMRRVEADALWSLMDPDQVPELPDLWGEAFDAAYRRAEAEGRYVRQLPARELYGRMMRTLAQTGNGWMTFKDASNRLCNQTAEPGPGESRNTVHLSNLCTEIIEVSSDAETAVCNLGSVNLAAHLTADRSAVDWDRLRDTVRTAVVFLDRVIDINYYPSEQTAASNPRWRPVGLGLMGLQDVFFALRLPFDDPRARKLSTRIAEEIYLTALETSAGLAERFGAHPAFDRTRAAGGALQPDLWGSATSPALAARWSALRSRVAATGLRNSLLVAIAPTATIASIAGCYECIEPQVSNLFKRETLSGEFLQINSALVSELKALGLWTPAVRDAIKRAEGSVQDIEALPAELRTLYRTAWELPQRALIDLAAARGPFVDQSQSLNLFLAAPTIGKLSSMYMYAWKAGLKSTYYLRSRPATRIQQATVTVASEEAVACSLENPEACEACQ</sequence>
<evidence type="ECO:0000259" key="8">
    <source>
        <dbReference type="PROSITE" id="PS00089"/>
    </source>
</evidence>
<dbReference type="EC" id="1.17.4.1" evidence="2 6"/>
<keyword evidence="3 6" id="KW-0560">Oxidoreductase</keyword>
<dbReference type="PANTHER" id="PTHR11573">
    <property type="entry name" value="RIBONUCLEOSIDE-DIPHOSPHATE REDUCTASE LARGE CHAIN"/>
    <property type="match status" value="1"/>
</dbReference>
<evidence type="ECO:0000256" key="6">
    <source>
        <dbReference type="RuleBase" id="RU003410"/>
    </source>
</evidence>